<protein>
    <submittedName>
        <fullName evidence="1">Uncharacterized protein</fullName>
    </submittedName>
</protein>
<evidence type="ECO:0000313" key="2">
    <source>
        <dbReference type="Proteomes" id="UP000245461"/>
    </source>
</evidence>
<dbReference type="RefSeq" id="WP_109908118.1">
    <property type="nucleotide sequence ID" value="NZ_QGLE01000022.1"/>
</dbReference>
<name>A0A317DSL6_9PROT</name>
<dbReference type="Proteomes" id="UP000245461">
    <property type="component" value="Unassembled WGS sequence"/>
</dbReference>
<proteinExistence type="predicted"/>
<evidence type="ECO:0000313" key="1">
    <source>
        <dbReference type="EMBL" id="PWR17667.1"/>
    </source>
</evidence>
<organism evidence="1 2">
    <name type="scientific">Zavarzinia aquatilis</name>
    <dbReference type="NCBI Taxonomy" id="2211142"/>
    <lineage>
        <taxon>Bacteria</taxon>
        <taxon>Pseudomonadati</taxon>
        <taxon>Pseudomonadota</taxon>
        <taxon>Alphaproteobacteria</taxon>
        <taxon>Rhodospirillales</taxon>
        <taxon>Zavarziniaceae</taxon>
        <taxon>Zavarzinia</taxon>
    </lineage>
</organism>
<dbReference type="EMBL" id="QGLE01000022">
    <property type="protein sequence ID" value="PWR17667.1"/>
    <property type="molecule type" value="Genomic_DNA"/>
</dbReference>
<reference evidence="1 2" key="1">
    <citation type="submission" date="2018-05" db="EMBL/GenBank/DDBJ databases">
        <title>Zavarzinia sp. HR-AS.</title>
        <authorList>
            <person name="Lee Y."/>
            <person name="Jeon C.O."/>
        </authorList>
    </citation>
    <scope>NUCLEOTIDE SEQUENCE [LARGE SCALE GENOMIC DNA]</scope>
    <source>
        <strain evidence="1 2">HR-AS</strain>
    </source>
</reference>
<comment type="caution">
    <text evidence="1">The sequence shown here is derived from an EMBL/GenBank/DDBJ whole genome shotgun (WGS) entry which is preliminary data.</text>
</comment>
<dbReference type="AlphaFoldDB" id="A0A317DSL6"/>
<sequence length="88" mass="9223">MSAKKAAVVRDYYVAVGQALSDALAKVEGADQLTVWDQLVIMSQMLGHAVGDNFSAKHREQALESVLQIVRAGCHDAATTPLAPGGSS</sequence>
<gene>
    <name evidence="1" type="ORF">DKG74_20890</name>
</gene>
<accession>A0A317DSL6</accession>
<keyword evidence="2" id="KW-1185">Reference proteome</keyword>